<reference evidence="3 4" key="1">
    <citation type="submission" date="2016-09" db="EMBL/GenBank/DDBJ databases">
        <title>Extensive genetic diversity and differential bi-allelic expression allows diatom success in the polar Southern Ocean.</title>
        <authorList>
            <consortium name="DOE Joint Genome Institute"/>
            <person name="Mock T."/>
            <person name="Otillar R.P."/>
            <person name="Strauss J."/>
            <person name="Dupont C."/>
            <person name="Frickenhaus S."/>
            <person name="Maumus F."/>
            <person name="Mcmullan M."/>
            <person name="Sanges R."/>
            <person name="Schmutz J."/>
            <person name="Toseland A."/>
            <person name="Valas R."/>
            <person name="Veluchamy A."/>
            <person name="Ward B.J."/>
            <person name="Allen A."/>
            <person name="Barry K."/>
            <person name="Falciatore A."/>
            <person name="Ferrante M."/>
            <person name="Fortunato A.E."/>
            <person name="Gloeckner G."/>
            <person name="Gruber A."/>
            <person name="Hipkin R."/>
            <person name="Janech M."/>
            <person name="Kroth P."/>
            <person name="Leese F."/>
            <person name="Lindquist E."/>
            <person name="Lyon B.R."/>
            <person name="Martin J."/>
            <person name="Mayer C."/>
            <person name="Parker M."/>
            <person name="Quesneville H."/>
            <person name="Raymond J."/>
            <person name="Uhlig C."/>
            <person name="Valentin K.U."/>
            <person name="Worden A.Z."/>
            <person name="Armbrust E.V."/>
            <person name="Bowler C."/>
            <person name="Green B."/>
            <person name="Moulton V."/>
            <person name="Van Oosterhout C."/>
            <person name="Grigoriev I."/>
        </authorList>
    </citation>
    <scope>NUCLEOTIDE SEQUENCE [LARGE SCALE GENOMIC DNA]</scope>
    <source>
        <strain evidence="3 4">CCMP1102</strain>
    </source>
</reference>
<dbReference type="AlphaFoldDB" id="A0A1E7FW35"/>
<protein>
    <recommendedName>
        <fullName evidence="5">Apple domain-containing protein</fullName>
    </recommendedName>
</protein>
<evidence type="ECO:0000256" key="1">
    <source>
        <dbReference type="SAM" id="MobiDB-lite"/>
    </source>
</evidence>
<accession>A0A1E7FW35</accession>
<dbReference type="InParanoid" id="A0A1E7FW35"/>
<evidence type="ECO:0000313" key="4">
    <source>
        <dbReference type="Proteomes" id="UP000095751"/>
    </source>
</evidence>
<dbReference type="KEGG" id="fcy:FRACYDRAFT_232533"/>
<gene>
    <name evidence="3" type="ORF">FRACYDRAFT_232533</name>
</gene>
<sequence>MFSQLSLLLLASASIVAAQSGVHVVGEHYTLLTGGVCRGPGGVNDRINGMSAVEHTQLMCEEACDSKMERDENGAHCKGYSYCSGCNQGECLLFGPGLDGTCTDPSADNKMACDALGSCDAPTTVTKEAECGVCAGKPSALEDTACESIGGAWEKGTWTNAGAVWSGAETPFSGDSHPSKFIAATSDELNSDYSCYDIIVDDHLAQCTGDAVECATAFDAFEDEVDRIDENCPEGCTYAAKPRGPRNPPVAHAPDIKLPGWDPAQSGACRGGADFSGKVNGKYSNTAGAEENLTQLECAEACVAEETCVGYAHSTAWCVVYGPGIDEGIGTEDGGLWTSDNHEESAITGTKVNIAYLCVTGPPQVTVAAADNEGGTKVDDYEGGDETDSADERKPDSNSPDEGEADSGSSAMSKLIAIAFSFLTAAIAAI</sequence>
<keyword evidence="2" id="KW-0732">Signal</keyword>
<evidence type="ECO:0000256" key="2">
    <source>
        <dbReference type="SAM" id="SignalP"/>
    </source>
</evidence>
<feature type="signal peptide" evidence="2">
    <location>
        <begin position="1"/>
        <end position="18"/>
    </location>
</feature>
<evidence type="ECO:0000313" key="3">
    <source>
        <dbReference type="EMBL" id="OEU22378.1"/>
    </source>
</evidence>
<evidence type="ECO:0008006" key="5">
    <source>
        <dbReference type="Google" id="ProtNLM"/>
    </source>
</evidence>
<dbReference type="Proteomes" id="UP000095751">
    <property type="component" value="Unassembled WGS sequence"/>
</dbReference>
<keyword evidence="4" id="KW-1185">Reference proteome</keyword>
<feature type="chain" id="PRO_5009193590" description="Apple domain-containing protein" evidence="2">
    <location>
        <begin position="19"/>
        <end position="430"/>
    </location>
</feature>
<feature type="region of interest" description="Disordered" evidence="1">
    <location>
        <begin position="369"/>
        <end position="408"/>
    </location>
</feature>
<organism evidence="3 4">
    <name type="scientific">Fragilariopsis cylindrus CCMP1102</name>
    <dbReference type="NCBI Taxonomy" id="635003"/>
    <lineage>
        <taxon>Eukaryota</taxon>
        <taxon>Sar</taxon>
        <taxon>Stramenopiles</taxon>
        <taxon>Ochrophyta</taxon>
        <taxon>Bacillariophyta</taxon>
        <taxon>Bacillariophyceae</taxon>
        <taxon>Bacillariophycidae</taxon>
        <taxon>Bacillariales</taxon>
        <taxon>Bacillariaceae</taxon>
        <taxon>Fragilariopsis</taxon>
    </lineage>
</organism>
<proteinExistence type="predicted"/>
<dbReference type="EMBL" id="KV784353">
    <property type="protein sequence ID" value="OEU22378.1"/>
    <property type="molecule type" value="Genomic_DNA"/>
</dbReference>
<name>A0A1E7FW35_9STRA</name>